<dbReference type="Proteomes" id="UP000002058">
    <property type="component" value="Unassembled WGS sequence"/>
</dbReference>
<gene>
    <name evidence="2" type="ORF">UREG_03329</name>
</gene>
<proteinExistence type="predicted"/>
<feature type="region of interest" description="Disordered" evidence="1">
    <location>
        <begin position="1"/>
        <end position="30"/>
    </location>
</feature>
<dbReference type="GeneID" id="8442812"/>
<accession>C4JQI4</accession>
<name>C4JQI4_UNCRE</name>
<dbReference type="OrthoDB" id="4684151at2759"/>
<dbReference type="AlphaFoldDB" id="C4JQI4"/>
<dbReference type="KEGG" id="ure:UREG_03329"/>
<feature type="compositionally biased region" description="Polar residues" evidence="1">
    <location>
        <begin position="1"/>
        <end position="17"/>
    </location>
</feature>
<dbReference type="HOGENOM" id="CLU_2869339_0_0_1"/>
<evidence type="ECO:0000256" key="1">
    <source>
        <dbReference type="SAM" id="MobiDB-lite"/>
    </source>
</evidence>
<keyword evidence="3" id="KW-1185">Reference proteome</keyword>
<protein>
    <submittedName>
        <fullName evidence="2">Uncharacterized protein</fullName>
    </submittedName>
</protein>
<organism evidence="2 3">
    <name type="scientific">Uncinocarpus reesii (strain UAMH 1704)</name>
    <dbReference type="NCBI Taxonomy" id="336963"/>
    <lineage>
        <taxon>Eukaryota</taxon>
        <taxon>Fungi</taxon>
        <taxon>Dikarya</taxon>
        <taxon>Ascomycota</taxon>
        <taxon>Pezizomycotina</taxon>
        <taxon>Eurotiomycetes</taxon>
        <taxon>Eurotiomycetidae</taxon>
        <taxon>Onygenales</taxon>
        <taxon>Onygenaceae</taxon>
        <taxon>Uncinocarpus</taxon>
    </lineage>
</organism>
<dbReference type="RefSeq" id="XP_002543812.1">
    <property type="nucleotide sequence ID" value="XM_002543766.1"/>
</dbReference>
<sequence length="64" mass="7156">MDAQPQSVSTPETQTTFMAPPARPGQAQPWKQWYQPEELDTEIEGVNDKMPQQCSHLTQAVTAV</sequence>
<reference evidence="3" key="1">
    <citation type="journal article" date="2009" name="Genome Res.">
        <title>Comparative genomic analyses of the human fungal pathogens Coccidioides and their relatives.</title>
        <authorList>
            <person name="Sharpton T.J."/>
            <person name="Stajich J.E."/>
            <person name="Rounsley S.D."/>
            <person name="Gardner M.J."/>
            <person name="Wortman J.R."/>
            <person name="Jordar V.S."/>
            <person name="Maiti R."/>
            <person name="Kodira C.D."/>
            <person name="Neafsey D.E."/>
            <person name="Zeng Q."/>
            <person name="Hung C.-Y."/>
            <person name="McMahan C."/>
            <person name="Muszewska A."/>
            <person name="Grynberg M."/>
            <person name="Mandel M.A."/>
            <person name="Kellner E.M."/>
            <person name="Barker B.M."/>
            <person name="Galgiani J.N."/>
            <person name="Orbach M.J."/>
            <person name="Kirkland T.N."/>
            <person name="Cole G.T."/>
            <person name="Henn M.R."/>
            <person name="Birren B.W."/>
            <person name="Taylor J.W."/>
        </authorList>
    </citation>
    <scope>NUCLEOTIDE SEQUENCE [LARGE SCALE GENOMIC DNA]</scope>
    <source>
        <strain evidence="3">UAMH 1704</strain>
    </source>
</reference>
<evidence type="ECO:0000313" key="2">
    <source>
        <dbReference type="EMBL" id="EEP78483.1"/>
    </source>
</evidence>
<dbReference type="EMBL" id="CH476616">
    <property type="protein sequence ID" value="EEP78483.1"/>
    <property type="molecule type" value="Genomic_DNA"/>
</dbReference>
<evidence type="ECO:0000313" key="3">
    <source>
        <dbReference type="Proteomes" id="UP000002058"/>
    </source>
</evidence>
<dbReference type="VEuPathDB" id="FungiDB:UREG_03329"/>
<dbReference type="InParanoid" id="C4JQI4"/>